<dbReference type="GO" id="GO:0016787">
    <property type="term" value="F:hydrolase activity"/>
    <property type="evidence" value="ECO:0007669"/>
    <property type="project" value="UniProtKB-KW"/>
</dbReference>
<comment type="caution">
    <text evidence="4">The sequence shown here is derived from an EMBL/GenBank/DDBJ whole genome shotgun (WGS) entry which is preliminary data.</text>
</comment>
<evidence type="ECO:0000256" key="2">
    <source>
        <dbReference type="ARBA" id="ARBA00022801"/>
    </source>
</evidence>
<evidence type="ECO:0000313" key="4">
    <source>
        <dbReference type="EMBL" id="PJK16596.1"/>
    </source>
</evidence>
<organism evidence="4 5">
    <name type="scientific">Chryseomicrobium excrementi</name>
    <dbReference type="NCBI Taxonomy" id="2041346"/>
    <lineage>
        <taxon>Bacteria</taxon>
        <taxon>Bacillati</taxon>
        <taxon>Bacillota</taxon>
        <taxon>Bacilli</taxon>
        <taxon>Bacillales</taxon>
        <taxon>Caryophanaceae</taxon>
        <taxon>Chryseomicrobium</taxon>
    </lineage>
</organism>
<feature type="domain" description="Phospholipase/carboxylesterase/thioesterase" evidence="3">
    <location>
        <begin position="22"/>
        <end position="210"/>
    </location>
</feature>
<dbReference type="PANTHER" id="PTHR10655:SF17">
    <property type="entry name" value="LYSOPHOSPHOLIPASE-LIKE PROTEIN 1"/>
    <property type="match status" value="1"/>
</dbReference>
<accession>A0A2M9EZG4</accession>
<dbReference type="SUPFAM" id="SSF53474">
    <property type="entry name" value="alpha/beta-Hydrolases"/>
    <property type="match status" value="1"/>
</dbReference>
<dbReference type="InterPro" id="IPR050565">
    <property type="entry name" value="LYPA1-2/EST-like"/>
</dbReference>
<gene>
    <name evidence="4" type="ORF">CQS04_05415</name>
</gene>
<dbReference type="InterPro" id="IPR029058">
    <property type="entry name" value="AB_hydrolase_fold"/>
</dbReference>
<name>A0A2M9EZG4_9BACL</name>
<dbReference type="Proteomes" id="UP000228680">
    <property type="component" value="Unassembled WGS sequence"/>
</dbReference>
<comment type="similarity">
    <text evidence="1">Belongs to the AB hydrolase superfamily. AB hydrolase 2 family.</text>
</comment>
<dbReference type="AlphaFoldDB" id="A0A2M9EZG4"/>
<keyword evidence="5" id="KW-1185">Reference proteome</keyword>
<dbReference type="PANTHER" id="PTHR10655">
    <property type="entry name" value="LYSOPHOSPHOLIPASE-RELATED"/>
    <property type="match status" value="1"/>
</dbReference>
<proteinExistence type="inferred from homology"/>
<keyword evidence="2" id="KW-0378">Hydrolase</keyword>
<dbReference type="Gene3D" id="3.40.50.1820">
    <property type="entry name" value="alpha/beta hydrolase"/>
    <property type="match status" value="1"/>
</dbReference>
<dbReference type="EMBL" id="PCGR01000002">
    <property type="protein sequence ID" value="PJK16596.1"/>
    <property type="molecule type" value="Genomic_DNA"/>
</dbReference>
<reference evidence="4 5" key="1">
    <citation type="submission" date="2017-10" db="EMBL/GenBank/DDBJ databases">
        <title>Draft genome of Chryseomicrobium casticus sp. nov.</title>
        <authorList>
            <person name="Chakraborty R."/>
            <person name="Saha T."/>
        </authorList>
    </citation>
    <scope>NUCLEOTIDE SEQUENCE [LARGE SCALE GENOMIC DNA]</scope>
    <source>
        <strain evidence="4 5">ET03</strain>
    </source>
</reference>
<dbReference type="Pfam" id="PF02230">
    <property type="entry name" value="Abhydrolase_2"/>
    <property type="match status" value="1"/>
</dbReference>
<evidence type="ECO:0000256" key="1">
    <source>
        <dbReference type="ARBA" id="ARBA00006499"/>
    </source>
</evidence>
<dbReference type="InterPro" id="IPR003140">
    <property type="entry name" value="PLipase/COase/thioEstase"/>
</dbReference>
<evidence type="ECO:0000259" key="3">
    <source>
        <dbReference type="Pfam" id="PF02230"/>
    </source>
</evidence>
<dbReference type="RefSeq" id="WP_100353161.1">
    <property type="nucleotide sequence ID" value="NZ_PCGR01000002.1"/>
</dbReference>
<sequence length="212" mass="23905">MTAPLHYEIRKPNQMDPNRTYPALFLLHGMGSNEKDLLPLVEGLENQYLIFSLRGPIEQSPGYAFFTIEGFGKPHVPVFENAMDLLIQFLDYATDIYPVDPQQIYFMGFSQGAISSMSLSTRIPDRIKGVIALSGYVPAFVKQQTALSASSNVNYFISHGQQDPVLPFQWGVEASDYFSSLGANVIFNSYPDGHFISQQVFNDFRTWLQQQS</sequence>
<evidence type="ECO:0000313" key="5">
    <source>
        <dbReference type="Proteomes" id="UP000228680"/>
    </source>
</evidence>
<dbReference type="OrthoDB" id="9795555at2"/>
<protein>
    <submittedName>
        <fullName evidence="4">Esterase</fullName>
    </submittedName>
</protein>